<dbReference type="InterPro" id="IPR017853">
    <property type="entry name" value="GH"/>
</dbReference>
<evidence type="ECO:0000256" key="9">
    <source>
        <dbReference type="ARBA" id="ARBA00023277"/>
    </source>
</evidence>
<dbReference type="InterPro" id="IPR002044">
    <property type="entry name" value="CBM20"/>
</dbReference>
<dbReference type="PANTHER" id="PTHR32518">
    <property type="match status" value="1"/>
</dbReference>
<dbReference type="Pfam" id="PF00686">
    <property type="entry name" value="CBM_20"/>
    <property type="match status" value="2"/>
</dbReference>
<dbReference type="PANTHER" id="PTHR32518:SF3">
    <property type="entry name" value="4-ALPHA-GLUCANOTRANSFERASE"/>
    <property type="match status" value="1"/>
</dbReference>
<organism evidence="13 14">
    <name type="scientific">Mangrovibacterium diazotrophicum</name>
    <dbReference type="NCBI Taxonomy" id="1261403"/>
    <lineage>
        <taxon>Bacteria</taxon>
        <taxon>Pseudomonadati</taxon>
        <taxon>Bacteroidota</taxon>
        <taxon>Bacteroidia</taxon>
        <taxon>Marinilabiliales</taxon>
        <taxon>Prolixibacteraceae</taxon>
        <taxon>Mangrovibacterium</taxon>
    </lineage>
</organism>
<sequence length="906" mass="106254">MRLTFNLHYYTTLGQQIFLSGSYDELGAWDPFKTIPLESKPNGFWEISLDLQPSDERLEYKYFMLDTSGNKHWEWGNNHFIDLKSHPQHDFYIADKWNNPSPAEKILYKASFQNVIMKPGKNKAPIADLEDDRIFQLRIRVPRIGGNYKVCVLGNQNQMGNWDRAKPLILECGDDFPVWSGQINLDELHFPIHYKFGIWDVREEKIATLEEGFDRELAGIPELPGRVVFVKTDRNFRYPLGNWKGAGVAVPVFSLRSGNSFGSGDFTDLIDFIDWAKSVGMKMVQVLPVNETVASHNWLDSYPYKSISVMALHPIYLNLDKIGRLNDPKLMEEFAAHQEQLNQEIHVDYPEVHRLKSRYYKLIFDQDGEKLFNSNSFKQFFRANKDWLVPYAAFVYLRDQFKTPDFRQWGDFRRYDRYKIEALSEPGAPTRDDVVVHYFIQYHLDKQLKEAANHARKNGIILKGDIPIGISPNSVEAWTEPHLFNLDSQAGAPPDDFAVKGQNWGFPTYNWEEMAKDNYSWWVRRMQKMTDYFDTYRIDHILGFFRIWEVPSDSVEALLGHFNPALPLSAEEIESHGIRFDYERFTQPYIRHHLLVERFGEETEQIIAQYLDDLNNQKYRLKEQFDTQQKINTHFLKGIEEEDLDDEKRKIRDGLFDLAANVILVSTGYNQWHPRISMTKTSSFDELDYWTKERLTEIYNNYFYKRHEEFWYAKGMEKLPAITTVGDLLVCGEDLGMIPACVPKAMDELNILSLEIQRMPKDPNKKFAHPADAPYLSVCTTSTHDMSTIRGWWEEDRAKTQLFYNQELGNWGAAPYFAEPEICQQIVTQHLYSPAMWVTLPIQDLLAMDSELRWDETQQEQINLPANVRHKWRFRMKQSIDELKKADKFNELLRSLIKSTGRNSDY</sequence>
<evidence type="ECO:0000256" key="5">
    <source>
        <dbReference type="ARBA" id="ARBA00020295"/>
    </source>
</evidence>
<keyword evidence="14" id="KW-1185">Reference proteome</keyword>
<dbReference type="InterPro" id="IPR013784">
    <property type="entry name" value="Carb-bd-like_fold"/>
</dbReference>
<evidence type="ECO:0000256" key="2">
    <source>
        <dbReference type="ARBA" id="ARBA00004496"/>
    </source>
</evidence>
<gene>
    <name evidence="13" type="ORF">BC643_1647</name>
</gene>
<dbReference type="GO" id="GO:0004134">
    <property type="term" value="F:4-alpha-glucanotransferase activity"/>
    <property type="evidence" value="ECO:0007669"/>
    <property type="project" value="UniProtKB-EC"/>
</dbReference>
<dbReference type="CDD" id="cd05467">
    <property type="entry name" value="CBM20"/>
    <property type="match status" value="1"/>
</dbReference>
<comment type="subcellular location">
    <subcellularLocation>
        <location evidence="2">Cytoplasm</location>
    </subcellularLocation>
</comment>
<evidence type="ECO:0000256" key="10">
    <source>
        <dbReference type="ARBA" id="ARBA00031423"/>
    </source>
</evidence>
<dbReference type="Gene3D" id="2.60.40.10">
    <property type="entry name" value="Immunoglobulins"/>
    <property type="match status" value="2"/>
</dbReference>
<evidence type="ECO:0000313" key="14">
    <source>
        <dbReference type="Proteomes" id="UP000283387"/>
    </source>
</evidence>
<feature type="domain" description="CBM20" evidence="12">
    <location>
        <begin position="127"/>
        <end position="235"/>
    </location>
</feature>
<dbReference type="EMBL" id="RAPN01000001">
    <property type="protein sequence ID" value="RKD91294.1"/>
    <property type="molecule type" value="Genomic_DNA"/>
</dbReference>
<evidence type="ECO:0000256" key="4">
    <source>
        <dbReference type="ARBA" id="ARBA00012560"/>
    </source>
</evidence>
<dbReference type="GO" id="GO:2001070">
    <property type="term" value="F:starch binding"/>
    <property type="evidence" value="ECO:0007669"/>
    <property type="project" value="InterPro"/>
</dbReference>
<dbReference type="SUPFAM" id="SSF51445">
    <property type="entry name" value="(Trans)glycosidases"/>
    <property type="match status" value="1"/>
</dbReference>
<keyword evidence="6" id="KW-0963">Cytoplasm</keyword>
<keyword evidence="8 13" id="KW-0808">Transferase</keyword>
<evidence type="ECO:0000256" key="3">
    <source>
        <dbReference type="ARBA" id="ARBA00005684"/>
    </source>
</evidence>
<dbReference type="Gene3D" id="3.20.20.80">
    <property type="entry name" value="Glycosidases"/>
    <property type="match status" value="2"/>
</dbReference>
<dbReference type="GO" id="GO:0005975">
    <property type="term" value="P:carbohydrate metabolic process"/>
    <property type="evidence" value="ECO:0007669"/>
    <property type="project" value="InterPro"/>
</dbReference>
<dbReference type="EC" id="2.4.1.25" evidence="4"/>
<dbReference type="InterPro" id="IPR003385">
    <property type="entry name" value="Glyco_hydro_77"/>
</dbReference>
<dbReference type="OrthoDB" id="9811841at2"/>
<accession>A0A419W745</accession>
<evidence type="ECO:0000256" key="1">
    <source>
        <dbReference type="ARBA" id="ARBA00000439"/>
    </source>
</evidence>
<evidence type="ECO:0000313" key="13">
    <source>
        <dbReference type="EMBL" id="RKD91294.1"/>
    </source>
</evidence>
<dbReference type="RefSeq" id="WP_120272608.1">
    <property type="nucleotide sequence ID" value="NZ_RAPN01000001.1"/>
</dbReference>
<comment type="similarity">
    <text evidence="3">Belongs to the disproportionating enzyme family.</text>
</comment>
<feature type="domain" description="CBM20" evidence="12">
    <location>
        <begin position="1"/>
        <end position="99"/>
    </location>
</feature>
<name>A0A419W745_9BACT</name>
<keyword evidence="7" id="KW-0328">Glycosyltransferase</keyword>
<dbReference type="Proteomes" id="UP000283387">
    <property type="component" value="Unassembled WGS sequence"/>
</dbReference>
<reference evidence="13 14" key="1">
    <citation type="submission" date="2018-09" db="EMBL/GenBank/DDBJ databases">
        <title>Genomic Encyclopedia of Archaeal and Bacterial Type Strains, Phase II (KMG-II): from individual species to whole genera.</title>
        <authorList>
            <person name="Goeker M."/>
        </authorList>
    </citation>
    <scope>NUCLEOTIDE SEQUENCE [LARGE SCALE GENOMIC DNA]</scope>
    <source>
        <strain evidence="13 14">DSM 27148</strain>
    </source>
</reference>
<dbReference type="GO" id="GO:0005737">
    <property type="term" value="C:cytoplasm"/>
    <property type="evidence" value="ECO:0007669"/>
    <property type="project" value="UniProtKB-SubCell"/>
</dbReference>
<comment type="catalytic activity">
    <reaction evidence="1">
        <text>Transfers a segment of a (1-&gt;4)-alpha-D-glucan to a new position in an acceptor, which may be glucose or a (1-&gt;4)-alpha-D-glucan.</text>
        <dbReference type="EC" id="2.4.1.25"/>
    </reaction>
</comment>
<dbReference type="Pfam" id="PF02446">
    <property type="entry name" value="Glyco_hydro_77"/>
    <property type="match status" value="1"/>
</dbReference>
<evidence type="ECO:0000256" key="6">
    <source>
        <dbReference type="ARBA" id="ARBA00022490"/>
    </source>
</evidence>
<keyword evidence="9" id="KW-0119">Carbohydrate metabolism</keyword>
<dbReference type="AlphaFoldDB" id="A0A419W745"/>
<dbReference type="SUPFAM" id="SSF49452">
    <property type="entry name" value="Starch-binding domain-like"/>
    <property type="match status" value="2"/>
</dbReference>
<dbReference type="PROSITE" id="PS51166">
    <property type="entry name" value="CBM20"/>
    <property type="match status" value="2"/>
</dbReference>
<evidence type="ECO:0000256" key="8">
    <source>
        <dbReference type="ARBA" id="ARBA00022679"/>
    </source>
</evidence>
<evidence type="ECO:0000259" key="12">
    <source>
        <dbReference type="PROSITE" id="PS51166"/>
    </source>
</evidence>
<evidence type="ECO:0000256" key="11">
    <source>
        <dbReference type="ARBA" id="ARBA00031501"/>
    </source>
</evidence>
<comment type="caution">
    <text evidence="13">The sequence shown here is derived from an EMBL/GenBank/DDBJ whole genome shotgun (WGS) entry which is preliminary data.</text>
</comment>
<evidence type="ECO:0000256" key="7">
    <source>
        <dbReference type="ARBA" id="ARBA00022676"/>
    </source>
</evidence>
<proteinExistence type="inferred from homology"/>
<dbReference type="SMART" id="SM01065">
    <property type="entry name" value="CBM_2"/>
    <property type="match status" value="2"/>
</dbReference>
<dbReference type="InterPro" id="IPR013783">
    <property type="entry name" value="Ig-like_fold"/>
</dbReference>
<protein>
    <recommendedName>
        <fullName evidence="5">4-alpha-glucanotransferase</fullName>
        <ecNumber evidence="4">2.4.1.25</ecNumber>
    </recommendedName>
    <alternativeName>
        <fullName evidence="10">Amylomaltase</fullName>
    </alternativeName>
    <alternativeName>
        <fullName evidence="11">Disproportionating enzyme</fullName>
    </alternativeName>
</protein>